<dbReference type="Pfam" id="PF05063">
    <property type="entry name" value="MT-A70"/>
    <property type="match status" value="1"/>
</dbReference>
<dbReference type="GO" id="GO:0032259">
    <property type="term" value="P:methylation"/>
    <property type="evidence" value="ECO:0007669"/>
    <property type="project" value="UniProtKB-KW"/>
</dbReference>
<feature type="region of interest" description="Disordered" evidence="7">
    <location>
        <begin position="1"/>
        <end position="28"/>
    </location>
</feature>
<evidence type="ECO:0000256" key="6">
    <source>
        <dbReference type="PROSITE-ProRule" id="PRU00489"/>
    </source>
</evidence>
<dbReference type="GO" id="GO:0005634">
    <property type="term" value="C:nucleus"/>
    <property type="evidence" value="ECO:0000318"/>
    <property type="project" value="GO_Central"/>
</dbReference>
<dbReference type="PROSITE" id="PS51143">
    <property type="entry name" value="MT_A70"/>
    <property type="match status" value="1"/>
</dbReference>
<dbReference type="InterPro" id="IPR007757">
    <property type="entry name" value="MT-A70-like"/>
</dbReference>
<keyword evidence="4" id="KW-0949">S-adenosyl-L-methionine</keyword>
<dbReference type="GeneID" id="5721047"/>
<dbReference type="KEGG" id="cre:CHLRE_06g288100v5"/>
<dbReference type="SMR" id="A0A2K3DQ86"/>
<feature type="region of interest" description="Disordered" evidence="7">
    <location>
        <begin position="491"/>
        <end position="538"/>
    </location>
</feature>
<evidence type="ECO:0000256" key="3">
    <source>
        <dbReference type="ARBA" id="ARBA00022679"/>
    </source>
</evidence>
<dbReference type="Proteomes" id="UP000006906">
    <property type="component" value="Chromosome 6"/>
</dbReference>
<organism evidence="8 9">
    <name type="scientific">Chlamydomonas reinhardtii</name>
    <name type="common">Chlamydomonas smithii</name>
    <dbReference type="NCBI Taxonomy" id="3055"/>
    <lineage>
        <taxon>Eukaryota</taxon>
        <taxon>Viridiplantae</taxon>
        <taxon>Chlorophyta</taxon>
        <taxon>core chlorophytes</taxon>
        <taxon>Chlorophyceae</taxon>
        <taxon>CS clade</taxon>
        <taxon>Chlamydomonadales</taxon>
        <taxon>Chlamydomonadaceae</taxon>
        <taxon>Chlamydomonas</taxon>
    </lineage>
</organism>
<evidence type="ECO:0000256" key="1">
    <source>
        <dbReference type="ARBA" id="ARBA00012160"/>
    </source>
</evidence>
<proteinExistence type="inferred from homology"/>
<evidence type="ECO:0000256" key="4">
    <source>
        <dbReference type="ARBA" id="ARBA00022691"/>
    </source>
</evidence>
<keyword evidence="9" id="KW-1185">Reference proteome</keyword>
<reference evidence="8 9" key="1">
    <citation type="journal article" date="2007" name="Science">
        <title>The Chlamydomonas genome reveals the evolution of key animal and plant functions.</title>
        <authorList>
            <person name="Merchant S.S."/>
            <person name="Prochnik S.E."/>
            <person name="Vallon O."/>
            <person name="Harris E.H."/>
            <person name="Karpowicz S.J."/>
            <person name="Witman G.B."/>
            <person name="Terry A."/>
            <person name="Salamov A."/>
            <person name="Fritz-Laylin L.K."/>
            <person name="Marechal-Drouard L."/>
            <person name="Marshall W.F."/>
            <person name="Qu L.H."/>
            <person name="Nelson D.R."/>
            <person name="Sanderfoot A.A."/>
            <person name="Spalding M.H."/>
            <person name="Kapitonov V.V."/>
            <person name="Ren Q."/>
            <person name="Ferris P."/>
            <person name="Lindquist E."/>
            <person name="Shapiro H."/>
            <person name="Lucas S.M."/>
            <person name="Grimwood J."/>
            <person name="Schmutz J."/>
            <person name="Cardol P."/>
            <person name="Cerutti H."/>
            <person name="Chanfreau G."/>
            <person name="Chen C.L."/>
            <person name="Cognat V."/>
            <person name="Croft M.T."/>
            <person name="Dent R."/>
            <person name="Dutcher S."/>
            <person name="Fernandez E."/>
            <person name="Fukuzawa H."/>
            <person name="Gonzalez-Ballester D."/>
            <person name="Gonzalez-Halphen D."/>
            <person name="Hallmann A."/>
            <person name="Hanikenne M."/>
            <person name="Hippler M."/>
            <person name="Inwood W."/>
            <person name="Jabbari K."/>
            <person name="Kalanon M."/>
            <person name="Kuras R."/>
            <person name="Lefebvre P.A."/>
            <person name="Lemaire S.D."/>
            <person name="Lobanov A.V."/>
            <person name="Lohr M."/>
            <person name="Manuell A."/>
            <person name="Meier I."/>
            <person name="Mets L."/>
            <person name="Mittag M."/>
            <person name="Mittelmeier T."/>
            <person name="Moroney J.V."/>
            <person name="Moseley J."/>
            <person name="Napoli C."/>
            <person name="Nedelcu A.M."/>
            <person name="Niyogi K."/>
            <person name="Novoselov S.V."/>
            <person name="Paulsen I.T."/>
            <person name="Pazour G."/>
            <person name="Purton S."/>
            <person name="Ral J.P."/>
            <person name="Riano-Pachon D.M."/>
            <person name="Riekhof W."/>
            <person name="Rymarquis L."/>
            <person name="Schroda M."/>
            <person name="Stern D."/>
            <person name="Umen J."/>
            <person name="Willows R."/>
            <person name="Wilson N."/>
            <person name="Zimmer S.L."/>
            <person name="Allmer J."/>
            <person name="Balk J."/>
            <person name="Bisova K."/>
            <person name="Chen C.J."/>
            <person name="Elias M."/>
            <person name="Gendler K."/>
            <person name="Hauser C."/>
            <person name="Lamb M.R."/>
            <person name="Ledford H."/>
            <person name="Long J.C."/>
            <person name="Minagawa J."/>
            <person name="Page M.D."/>
            <person name="Pan J."/>
            <person name="Pootakham W."/>
            <person name="Roje S."/>
            <person name="Rose A."/>
            <person name="Stahlberg E."/>
            <person name="Terauchi A.M."/>
            <person name="Yang P."/>
            <person name="Ball S."/>
            <person name="Bowler C."/>
            <person name="Dieckmann C.L."/>
            <person name="Gladyshev V.N."/>
            <person name="Green P."/>
            <person name="Jorgensen R."/>
            <person name="Mayfield S."/>
            <person name="Mueller-Roeber B."/>
            <person name="Rajamani S."/>
            <person name="Sayre R.T."/>
            <person name="Brokstein P."/>
            <person name="Dubchak I."/>
            <person name="Goodstein D."/>
            <person name="Hornick L."/>
            <person name="Huang Y.W."/>
            <person name="Jhaveri J."/>
            <person name="Luo Y."/>
            <person name="Martinez D."/>
            <person name="Ngau W.C."/>
            <person name="Otillar B."/>
            <person name="Poliakov A."/>
            <person name="Porter A."/>
            <person name="Szajkowski L."/>
            <person name="Werner G."/>
            <person name="Zhou K."/>
            <person name="Grigoriev I.V."/>
            <person name="Rokhsar D.S."/>
            <person name="Grossman A.R."/>
        </authorList>
    </citation>
    <scope>NUCLEOTIDE SEQUENCE [LARGE SCALE GENOMIC DNA]</scope>
    <source>
        <strain evidence="9">CC-503</strain>
    </source>
</reference>
<feature type="compositionally biased region" description="Low complexity" evidence="7">
    <location>
        <begin position="432"/>
        <end position="443"/>
    </location>
</feature>
<name>A0A2K3DQ86_CHLRE</name>
<sequence length="601" mass="60488">MATLPGAAAAAPGANAEVGVPEPSLEPQDALQQRIALAEGLLALNEADAMQAWQQLPREALLEQVAKYRGAVRDMASALRSSTLPGGVSEGGLPHADELLVLGRDVAHHAALAVSAAAAAAAAGGSAGAAGAGPAAADDDAAAAAAADPDAAAAGGEFSHLGEEGVDYTFGNVDELDPSEWQVPPHCVPIHANVTTFDWPSLYSHAQFDVIMMDPPWQLATANPTRGVALGYSQLNDDHISRLPVPQLQRQGGYLFVWVINAKYKWTLDLFDRWGYRLVDEVVWVKMTVNRRLAKSHGYYLQHAKEVCLVAKRGNPPVPPGCEGGVGSDIIFSERRGQSQKPEEIYHLIEQLVPNGRYLEIFARKNNLRNYWVSIGNEVTGTGLPDEDMQALRDLHHIPGAVYGKNGGGGGGPSNGGAAPPASRGPSGGGAAPPAAARAAAAKPPLPLGPTAAAAAAASAAASTLAEAAAAAAAAGADGEVQQQDVDLPMPQAEDAGDALPTPLAAPPPAEVAAAAQRQGAGGAGAGPGAGEPEDVSIGLGSLPSLGMLESALRSGGVGVCGGGGGALETCARGGGGGGGGGRPSVGPGLSGLSAGPLRFD</sequence>
<comment type="catalytic activity">
    <reaction evidence="5">
        <text>an adenosine in mRNA + S-adenosyl-L-methionine = an N(6)-methyladenosine in mRNA + S-adenosyl-L-homocysteine + H(+)</text>
        <dbReference type="Rhea" id="RHEA:55584"/>
        <dbReference type="Rhea" id="RHEA-COMP:12414"/>
        <dbReference type="Rhea" id="RHEA-COMP:12417"/>
        <dbReference type="ChEBI" id="CHEBI:15378"/>
        <dbReference type="ChEBI" id="CHEBI:57856"/>
        <dbReference type="ChEBI" id="CHEBI:59789"/>
        <dbReference type="ChEBI" id="CHEBI:74411"/>
        <dbReference type="ChEBI" id="CHEBI:74449"/>
        <dbReference type="EC" id="2.1.1.348"/>
    </reaction>
</comment>
<dbReference type="GO" id="GO:0016556">
    <property type="term" value="P:mRNA modification"/>
    <property type="evidence" value="ECO:0000318"/>
    <property type="project" value="GO_Central"/>
</dbReference>
<dbReference type="InterPro" id="IPR029063">
    <property type="entry name" value="SAM-dependent_MTases_sf"/>
</dbReference>
<dbReference type="SUPFAM" id="SSF53335">
    <property type="entry name" value="S-adenosyl-L-methionine-dependent methyltransferases"/>
    <property type="match status" value="1"/>
</dbReference>
<protein>
    <recommendedName>
        <fullName evidence="1">mRNA m(6)A methyltransferase</fullName>
        <ecNumber evidence="1">2.1.1.348</ecNumber>
    </recommendedName>
</protein>
<accession>A0A2K3DQ86</accession>
<dbReference type="RefSeq" id="XP_042924083.1">
    <property type="nucleotide sequence ID" value="XM_043063377.1"/>
</dbReference>
<feature type="compositionally biased region" description="Gly residues" evidence="7">
    <location>
        <begin position="405"/>
        <end position="415"/>
    </location>
</feature>
<dbReference type="EMBL" id="CM008967">
    <property type="protein sequence ID" value="PNW82657.1"/>
    <property type="molecule type" value="Genomic_DNA"/>
</dbReference>
<evidence type="ECO:0000256" key="7">
    <source>
        <dbReference type="SAM" id="MobiDB-lite"/>
    </source>
</evidence>
<dbReference type="OrthoDB" id="10262526at2759"/>
<feature type="compositionally biased region" description="Gly residues" evidence="7">
    <location>
        <begin position="520"/>
        <end position="530"/>
    </location>
</feature>
<evidence type="ECO:0000313" key="8">
    <source>
        <dbReference type="EMBL" id="PNW82657.1"/>
    </source>
</evidence>
<dbReference type="GO" id="GO:0001734">
    <property type="term" value="F:mRNA m(6)A methyltransferase activity"/>
    <property type="evidence" value="ECO:0007669"/>
    <property type="project" value="UniProtKB-EC"/>
</dbReference>
<dbReference type="PANTHER" id="PTHR12829">
    <property type="entry name" value="N6-ADENOSINE-METHYLTRANSFERASE"/>
    <property type="match status" value="1"/>
</dbReference>
<gene>
    <name evidence="8" type="ORF">CHLRE_06g288100v5</name>
</gene>
<dbReference type="AlphaFoldDB" id="A0A2K3DQ86"/>
<dbReference type="ExpressionAtlas" id="A0A2K3DQ86">
    <property type="expression patterns" value="baseline"/>
</dbReference>
<keyword evidence="3" id="KW-0808">Transferase</keyword>
<feature type="compositionally biased region" description="Low complexity" evidence="7">
    <location>
        <begin position="585"/>
        <end position="601"/>
    </location>
</feature>
<dbReference type="EC" id="2.1.1.348" evidence="1"/>
<dbReference type="Gramene" id="PNW82657">
    <property type="protein sequence ID" value="PNW82657"/>
    <property type="gene ID" value="CHLRE_06g288100v5"/>
</dbReference>
<feature type="compositionally biased region" description="Low complexity" evidence="7">
    <location>
        <begin position="416"/>
        <end position="425"/>
    </location>
</feature>
<feature type="region of interest" description="Disordered" evidence="7">
    <location>
        <begin position="403"/>
        <end position="443"/>
    </location>
</feature>
<comment type="similarity">
    <text evidence="6">Belongs to the MT-A70-like family.</text>
</comment>
<feature type="compositionally biased region" description="Gly residues" evidence="7">
    <location>
        <begin position="569"/>
        <end position="584"/>
    </location>
</feature>
<dbReference type="GO" id="GO:0008168">
    <property type="term" value="F:methyltransferase activity"/>
    <property type="evidence" value="ECO:0000318"/>
    <property type="project" value="GO_Central"/>
</dbReference>
<dbReference type="InParanoid" id="A0A2K3DQ86"/>
<evidence type="ECO:0000256" key="5">
    <source>
        <dbReference type="ARBA" id="ARBA00048957"/>
    </source>
</evidence>
<evidence type="ECO:0000256" key="2">
    <source>
        <dbReference type="ARBA" id="ARBA00022603"/>
    </source>
</evidence>
<dbReference type="PANTHER" id="PTHR12829:SF7">
    <property type="entry name" value="N6-ADENOSINE-METHYLTRANSFERASE CATALYTIC SUBUNIT"/>
    <property type="match status" value="1"/>
</dbReference>
<feature type="region of interest" description="Disordered" evidence="7">
    <location>
        <begin position="569"/>
        <end position="601"/>
    </location>
</feature>
<feature type="compositionally biased region" description="Low complexity" evidence="7">
    <location>
        <begin position="1"/>
        <end position="16"/>
    </location>
</feature>
<dbReference type="STRING" id="3055.A0A2K3DQ86"/>
<evidence type="ECO:0000313" key="9">
    <source>
        <dbReference type="Proteomes" id="UP000006906"/>
    </source>
</evidence>
<keyword evidence="2" id="KW-0489">Methyltransferase</keyword>